<organism evidence="2 3">
    <name type="scientific">Nocardioides panacis</name>
    <dbReference type="NCBI Taxonomy" id="2849501"/>
    <lineage>
        <taxon>Bacteria</taxon>
        <taxon>Bacillati</taxon>
        <taxon>Actinomycetota</taxon>
        <taxon>Actinomycetes</taxon>
        <taxon>Propionibacteriales</taxon>
        <taxon>Nocardioidaceae</taxon>
        <taxon>Nocardioides</taxon>
    </lineage>
</organism>
<reference evidence="2" key="1">
    <citation type="submission" date="2021-06" db="EMBL/GenBank/DDBJ databases">
        <title>Complete genome sequence of Nocardioides sp. G188.</title>
        <authorList>
            <person name="Im W.-T."/>
        </authorList>
    </citation>
    <scope>NUCLEOTIDE SEQUENCE</scope>
    <source>
        <strain evidence="2">G188</strain>
    </source>
</reference>
<dbReference type="Proteomes" id="UP000683575">
    <property type="component" value="Chromosome"/>
</dbReference>
<dbReference type="PROSITE" id="PS51257">
    <property type="entry name" value="PROKAR_LIPOPROTEIN"/>
    <property type="match status" value="1"/>
</dbReference>
<feature type="chain" id="PRO_5037838189" description="DUF3558 domain-containing protein" evidence="1">
    <location>
        <begin position="23"/>
        <end position="177"/>
    </location>
</feature>
<sequence length="177" mass="18811">MRTSAVLLLLGLATAGCSGSGATPGDTGAGPGAGCDLVPAGRLVGLLGTDLVTTQRGSLRTLRERHTTTSCRTVVRGHPERSVTVTAEYHPEPYRLPRKACSEGWVYAGTPEKYTPACQETVDGHGRTTLVVRWQPYLMHVTVDRSDRDWAGDPERALSLSRLVAQRLGVSEAAGDG</sequence>
<evidence type="ECO:0000256" key="1">
    <source>
        <dbReference type="SAM" id="SignalP"/>
    </source>
</evidence>
<keyword evidence="3" id="KW-1185">Reference proteome</keyword>
<dbReference type="EMBL" id="CP077062">
    <property type="protein sequence ID" value="QWZ10776.1"/>
    <property type="molecule type" value="Genomic_DNA"/>
</dbReference>
<feature type="signal peptide" evidence="1">
    <location>
        <begin position="1"/>
        <end position="22"/>
    </location>
</feature>
<gene>
    <name evidence="2" type="ORF">KRR39_05125</name>
</gene>
<evidence type="ECO:0000313" key="2">
    <source>
        <dbReference type="EMBL" id="QWZ10776.1"/>
    </source>
</evidence>
<evidence type="ECO:0000313" key="3">
    <source>
        <dbReference type="Proteomes" id="UP000683575"/>
    </source>
</evidence>
<evidence type="ECO:0008006" key="4">
    <source>
        <dbReference type="Google" id="ProtNLM"/>
    </source>
</evidence>
<protein>
    <recommendedName>
        <fullName evidence="4">DUF3558 domain-containing protein</fullName>
    </recommendedName>
</protein>
<name>A0A975Y2P6_9ACTN</name>
<dbReference type="AlphaFoldDB" id="A0A975Y2P6"/>
<keyword evidence="1" id="KW-0732">Signal</keyword>
<proteinExistence type="predicted"/>
<accession>A0A975Y2P6</accession>
<dbReference type="KEGG" id="nps:KRR39_05125"/>
<dbReference type="RefSeq" id="WP_216943006.1">
    <property type="nucleotide sequence ID" value="NZ_CP077062.1"/>
</dbReference>